<feature type="transmembrane region" description="Helical" evidence="6">
    <location>
        <begin position="45"/>
        <end position="62"/>
    </location>
</feature>
<feature type="domain" description="Histidine kinase/HSP90-like ATPase" evidence="7">
    <location>
        <begin position="305"/>
        <end position="389"/>
    </location>
</feature>
<keyword evidence="6" id="KW-0472">Membrane</keyword>
<dbReference type="Pfam" id="PF02518">
    <property type="entry name" value="HATPase_c"/>
    <property type="match status" value="1"/>
</dbReference>
<sequence>MTTSAGQATDPFWAATMRRWNAVCWVLFAAMAVGLAAMDRPGGGKYWALGLLGFLVLCYAVVDRFPYNPVLRPHTYLLVLVTVLGVFAYLRGSFGSLFMVTLPHFWMFSRTPRASLLFLGMATGSTLTGSWLRLGNSPQFFGETLVPVVIVVAVGVLIGLWVHSVVAQSHERAGLIVELEQAQAELSEAHQRQGAADERERMARDIHDTLAQGFASIIVLAEAARAGLDSEPARSAQQLRSIESTARENLAEARELVGSAQQQGQVAAGSVAQTLRRTLDRFAEDTGLAVDADLADIECDQPTRIALLRCTQESLANVRKHARASTVGVVLARQPYGVELEVTDDGAGFVVGRSAGFGLDGMRKRLAELGGELTVTSSVGDGTRVLATISTAGADAPAHATTVPGDAATPAAGPVEGEATA</sequence>
<dbReference type="EMBL" id="CP109135">
    <property type="protein sequence ID" value="WSD17776.1"/>
    <property type="molecule type" value="Genomic_DNA"/>
</dbReference>
<evidence type="ECO:0000313" key="10">
    <source>
        <dbReference type="Proteomes" id="UP001340816"/>
    </source>
</evidence>
<dbReference type="GO" id="GO:0016301">
    <property type="term" value="F:kinase activity"/>
    <property type="evidence" value="ECO:0007669"/>
    <property type="project" value="UniProtKB-KW"/>
</dbReference>
<keyword evidence="4" id="KW-0175">Coiled coil</keyword>
<keyword evidence="2 9" id="KW-0418">Kinase</keyword>
<dbReference type="InterPro" id="IPR050482">
    <property type="entry name" value="Sensor_HK_TwoCompSys"/>
</dbReference>
<dbReference type="InterPro" id="IPR017205">
    <property type="entry name" value="Sig_transdc_His_kinase_ChrS"/>
</dbReference>
<dbReference type="PANTHER" id="PTHR24421">
    <property type="entry name" value="NITRATE/NITRITE SENSOR PROTEIN NARX-RELATED"/>
    <property type="match status" value="1"/>
</dbReference>
<keyword evidence="3" id="KW-0902">Two-component regulatory system</keyword>
<dbReference type="SUPFAM" id="SSF55874">
    <property type="entry name" value="ATPase domain of HSP90 chaperone/DNA topoisomerase II/histidine kinase"/>
    <property type="match status" value="1"/>
</dbReference>
<evidence type="ECO:0000256" key="6">
    <source>
        <dbReference type="SAM" id="Phobius"/>
    </source>
</evidence>
<dbReference type="CDD" id="cd16917">
    <property type="entry name" value="HATPase_UhpB-NarQ-NarX-like"/>
    <property type="match status" value="1"/>
</dbReference>
<dbReference type="Proteomes" id="UP001340816">
    <property type="component" value="Chromosome"/>
</dbReference>
<feature type="transmembrane region" description="Helical" evidence="6">
    <location>
        <begin position="74"/>
        <end position="102"/>
    </location>
</feature>
<evidence type="ECO:0000256" key="2">
    <source>
        <dbReference type="ARBA" id="ARBA00022777"/>
    </source>
</evidence>
<dbReference type="Gene3D" id="1.20.5.1930">
    <property type="match status" value="1"/>
</dbReference>
<dbReference type="Pfam" id="PF07730">
    <property type="entry name" value="HisKA_3"/>
    <property type="match status" value="1"/>
</dbReference>
<evidence type="ECO:0000313" key="9">
    <source>
        <dbReference type="EMBL" id="WSD17776.1"/>
    </source>
</evidence>
<evidence type="ECO:0000256" key="1">
    <source>
        <dbReference type="ARBA" id="ARBA00022679"/>
    </source>
</evidence>
<organism evidence="9 10">
    <name type="scientific">Streptomyces phaeochromogenes</name>
    <dbReference type="NCBI Taxonomy" id="1923"/>
    <lineage>
        <taxon>Bacteria</taxon>
        <taxon>Bacillati</taxon>
        <taxon>Actinomycetota</taxon>
        <taxon>Actinomycetes</taxon>
        <taxon>Kitasatosporales</taxon>
        <taxon>Streptomycetaceae</taxon>
        <taxon>Streptomyces</taxon>
        <taxon>Streptomyces phaeochromogenes group</taxon>
    </lineage>
</organism>
<reference evidence="9 10" key="1">
    <citation type="submission" date="2022-10" db="EMBL/GenBank/DDBJ databases">
        <title>The complete genomes of actinobacterial strains from the NBC collection.</title>
        <authorList>
            <person name="Joergensen T.S."/>
            <person name="Alvarez Arevalo M."/>
            <person name="Sterndorff E.B."/>
            <person name="Faurdal D."/>
            <person name="Vuksanovic O."/>
            <person name="Mourched A.-S."/>
            <person name="Charusanti P."/>
            <person name="Shaw S."/>
            <person name="Blin K."/>
            <person name="Weber T."/>
        </authorList>
    </citation>
    <scope>NUCLEOTIDE SEQUENCE [LARGE SCALE GENOMIC DNA]</scope>
    <source>
        <strain evidence="9 10">NBC 01752</strain>
    </source>
</reference>
<feature type="transmembrane region" description="Helical" evidence="6">
    <location>
        <begin position="144"/>
        <end position="162"/>
    </location>
</feature>
<evidence type="ECO:0000256" key="5">
    <source>
        <dbReference type="SAM" id="MobiDB-lite"/>
    </source>
</evidence>
<evidence type="ECO:0000259" key="8">
    <source>
        <dbReference type="Pfam" id="PF07730"/>
    </source>
</evidence>
<keyword evidence="6" id="KW-0812">Transmembrane</keyword>
<dbReference type="InterPro" id="IPR011712">
    <property type="entry name" value="Sig_transdc_His_kin_sub3_dim/P"/>
</dbReference>
<dbReference type="PANTHER" id="PTHR24421:SF55">
    <property type="entry name" value="SENSOR HISTIDINE KINASE YDFH"/>
    <property type="match status" value="1"/>
</dbReference>
<feature type="region of interest" description="Disordered" evidence="5">
    <location>
        <begin position="396"/>
        <end position="421"/>
    </location>
</feature>
<evidence type="ECO:0000259" key="7">
    <source>
        <dbReference type="Pfam" id="PF02518"/>
    </source>
</evidence>
<dbReference type="InterPro" id="IPR003594">
    <property type="entry name" value="HATPase_dom"/>
</dbReference>
<protein>
    <submittedName>
        <fullName evidence="9">Sensor histidine kinase</fullName>
    </submittedName>
</protein>
<keyword evidence="6" id="KW-1133">Transmembrane helix</keyword>
<dbReference type="InterPro" id="IPR036890">
    <property type="entry name" value="HATPase_C_sf"/>
</dbReference>
<dbReference type="RefSeq" id="WP_326760737.1">
    <property type="nucleotide sequence ID" value="NZ_CP109135.1"/>
</dbReference>
<feature type="coiled-coil region" evidence="4">
    <location>
        <begin position="172"/>
        <end position="199"/>
    </location>
</feature>
<feature type="domain" description="Signal transduction histidine kinase subgroup 3 dimerisation and phosphoacceptor" evidence="8">
    <location>
        <begin position="198"/>
        <end position="261"/>
    </location>
</feature>
<feature type="transmembrane region" description="Helical" evidence="6">
    <location>
        <begin position="20"/>
        <end position="38"/>
    </location>
</feature>
<gene>
    <name evidence="9" type="ORF">OHB35_33650</name>
</gene>
<evidence type="ECO:0000256" key="3">
    <source>
        <dbReference type="ARBA" id="ARBA00023012"/>
    </source>
</evidence>
<feature type="transmembrane region" description="Helical" evidence="6">
    <location>
        <begin position="114"/>
        <end position="132"/>
    </location>
</feature>
<evidence type="ECO:0000256" key="4">
    <source>
        <dbReference type="SAM" id="Coils"/>
    </source>
</evidence>
<proteinExistence type="predicted"/>
<dbReference type="Gene3D" id="3.30.565.10">
    <property type="entry name" value="Histidine kinase-like ATPase, C-terminal domain"/>
    <property type="match status" value="1"/>
</dbReference>
<keyword evidence="1" id="KW-0808">Transferase</keyword>
<name>A0ABZ1HGN0_STRPH</name>
<dbReference type="PIRSF" id="PIRSF037434">
    <property type="entry name" value="STHK_ChrS"/>
    <property type="match status" value="1"/>
</dbReference>
<keyword evidence="10" id="KW-1185">Reference proteome</keyword>
<accession>A0ABZ1HGN0</accession>